<evidence type="ECO:0000256" key="6">
    <source>
        <dbReference type="ARBA" id="ARBA00022723"/>
    </source>
</evidence>
<dbReference type="SUPFAM" id="SSF54292">
    <property type="entry name" value="2Fe-2S ferredoxin-like"/>
    <property type="match status" value="1"/>
</dbReference>
<dbReference type="SUPFAM" id="SSF53955">
    <property type="entry name" value="Lysozyme-like"/>
    <property type="match status" value="1"/>
</dbReference>
<keyword evidence="4 12" id="KW-0081">Bacteriolytic enzyme</keyword>
<evidence type="ECO:0000256" key="8">
    <source>
        <dbReference type="ARBA" id="ARBA00023004"/>
    </source>
</evidence>
<dbReference type="GO" id="GO:0009253">
    <property type="term" value="P:peptidoglycan catabolic process"/>
    <property type="evidence" value="ECO:0007669"/>
    <property type="project" value="InterPro"/>
</dbReference>
<dbReference type="PROSITE" id="PS00197">
    <property type="entry name" value="2FE2S_FER_1"/>
    <property type="match status" value="1"/>
</dbReference>
<dbReference type="InterPro" id="IPR036010">
    <property type="entry name" value="2Fe-2S_ferredoxin-like_sf"/>
</dbReference>
<evidence type="ECO:0000256" key="1">
    <source>
        <dbReference type="ARBA" id="ARBA00007874"/>
    </source>
</evidence>
<name>A0AB72UA19_9PROT</name>
<dbReference type="GO" id="GO:0031640">
    <property type="term" value="P:killing of cells of another organism"/>
    <property type="evidence" value="ECO:0007669"/>
    <property type="project" value="UniProtKB-KW"/>
</dbReference>
<dbReference type="Gene3D" id="1.10.530.40">
    <property type="match status" value="1"/>
</dbReference>
<comment type="catalytic activity">
    <reaction evidence="12">
        <text>Hydrolysis of (1-&gt;4)-beta-linkages between N-acetylmuramic acid and N-acetyl-D-glucosamine residues in a peptidoglycan and between N-acetyl-D-glucosamine residues in chitodextrins.</text>
        <dbReference type="EC" id="3.2.1.17"/>
    </reaction>
</comment>
<dbReference type="InterPro" id="IPR002196">
    <property type="entry name" value="Glyco_hydro_24"/>
</dbReference>
<comment type="similarity">
    <text evidence="12">Belongs to the glycosyl hydrolase 24 family.</text>
</comment>
<dbReference type="GO" id="GO:0046872">
    <property type="term" value="F:metal ion binding"/>
    <property type="evidence" value="ECO:0007669"/>
    <property type="project" value="UniProtKB-KW"/>
</dbReference>
<keyword evidence="2" id="KW-0813">Transport</keyword>
<dbReference type="Pfam" id="PF00959">
    <property type="entry name" value="Phage_lysozyme"/>
    <property type="match status" value="1"/>
</dbReference>
<dbReference type="InterPro" id="IPR012675">
    <property type="entry name" value="Beta-grasp_dom_sf"/>
</dbReference>
<evidence type="ECO:0000256" key="2">
    <source>
        <dbReference type="ARBA" id="ARBA00022448"/>
    </source>
</evidence>
<evidence type="ECO:0000313" key="15">
    <source>
        <dbReference type="Proteomes" id="UP000007127"/>
    </source>
</evidence>
<dbReference type="GO" id="GO:0003796">
    <property type="term" value="F:lysozyme activity"/>
    <property type="evidence" value="ECO:0007669"/>
    <property type="project" value="UniProtKB-EC"/>
</dbReference>
<dbReference type="InterPro" id="IPR033907">
    <property type="entry name" value="Endolysin_autolysin"/>
</dbReference>
<dbReference type="PANTHER" id="PTHR43112">
    <property type="entry name" value="FERREDOXIN"/>
    <property type="match status" value="1"/>
</dbReference>
<dbReference type="PANTHER" id="PTHR43112:SF3">
    <property type="entry name" value="FERREDOXIN-2, CHLOROPLASTIC"/>
    <property type="match status" value="1"/>
</dbReference>
<evidence type="ECO:0000256" key="10">
    <source>
        <dbReference type="ARBA" id="ARBA00023200"/>
    </source>
</evidence>
<keyword evidence="12" id="KW-0326">Glycosidase</keyword>
<keyword evidence="7" id="KW-0249">Electron transport</keyword>
<evidence type="ECO:0000256" key="4">
    <source>
        <dbReference type="ARBA" id="ARBA00022638"/>
    </source>
</evidence>
<dbReference type="CDD" id="cd00207">
    <property type="entry name" value="fer2"/>
    <property type="match status" value="1"/>
</dbReference>
<reference evidence="14 15" key="1">
    <citation type="journal article" date="2012" name="J. Bacteriol.">
        <title>Genome sequence of Thalassospira xiamenensis type strain M-5.</title>
        <authorList>
            <person name="Lai Q."/>
            <person name="Shao Z."/>
        </authorList>
    </citation>
    <scope>NUCLEOTIDE SEQUENCE [LARGE SCALE GENOMIC DNA]</scope>
    <source>
        <strain evidence="14 15">M-5</strain>
    </source>
</reference>
<keyword evidence="8" id="KW-0408">Iron</keyword>
<dbReference type="InterPro" id="IPR023346">
    <property type="entry name" value="Lysozyme-like_dom_sf"/>
</dbReference>
<protein>
    <recommendedName>
        <fullName evidence="12">Lysozyme</fullName>
        <ecNumber evidence="12">3.2.1.17</ecNumber>
    </recommendedName>
</protein>
<keyword evidence="9" id="KW-0411">Iron-sulfur</keyword>
<evidence type="ECO:0000313" key="14">
    <source>
        <dbReference type="EMBL" id="AJD51075.1"/>
    </source>
</evidence>
<organism evidence="14 15">
    <name type="scientific">Thalassospira xiamenensis M-5 = DSM 17429</name>
    <dbReference type="NCBI Taxonomy" id="1123366"/>
    <lineage>
        <taxon>Bacteria</taxon>
        <taxon>Pseudomonadati</taxon>
        <taxon>Pseudomonadota</taxon>
        <taxon>Alphaproteobacteria</taxon>
        <taxon>Rhodospirillales</taxon>
        <taxon>Thalassospiraceae</taxon>
        <taxon>Thalassospira</taxon>
    </lineage>
</organism>
<dbReference type="GO" id="GO:0042742">
    <property type="term" value="P:defense response to bacterium"/>
    <property type="evidence" value="ECO:0007669"/>
    <property type="project" value="UniProtKB-KW"/>
</dbReference>
<dbReference type="EC" id="3.2.1.17" evidence="12"/>
<dbReference type="PROSITE" id="PS51085">
    <property type="entry name" value="2FE2S_FER_2"/>
    <property type="match status" value="1"/>
</dbReference>
<sequence length="286" mass="30954">MSENGVSGYRVRVNYGGTSYEFHCPEDAYILDTAEEVGLILPYSCRAGACSTCACGVISGSIDDSDQSYLDDEQRQAGFFLSCVAYPGSHVEIVAGQEDAVNNGENPRLTGGGAPVWLGPNPYSADIELDAVVVSEAGEEFIKDLEGYVSEPYKVDDVGNWTVGYGHELTQEEYDSGVYSFVSREFAETLFADDILIAKETVDRFIANNNPNISLSQSQYDALASLAFNSGYPGRFPKLSEAFAQGNHIGVANEFGDITNNGDQGLINRRNAEQALYLSEDYSGIP</sequence>
<dbReference type="InterPro" id="IPR023347">
    <property type="entry name" value="Lysozyme_dom_sf"/>
</dbReference>
<dbReference type="GO" id="GO:0009055">
    <property type="term" value="F:electron transfer activity"/>
    <property type="evidence" value="ECO:0007669"/>
    <property type="project" value="InterPro"/>
</dbReference>
<keyword evidence="10" id="KW-1035">Host cytoplasm</keyword>
<keyword evidence="5" id="KW-0001">2Fe-2S</keyword>
<keyword evidence="3 12" id="KW-0929">Antimicrobial</keyword>
<dbReference type="GO" id="GO:0022900">
    <property type="term" value="P:electron transport chain"/>
    <property type="evidence" value="ECO:0007669"/>
    <property type="project" value="InterPro"/>
</dbReference>
<evidence type="ECO:0000256" key="7">
    <source>
        <dbReference type="ARBA" id="ARBA00022982"/>
    </source>
</evidence>
<gene>
    <name evidence="14" type="ORF">TH3_04775</name>
</gene>
<keyword evidence="12" id="KW-0378">Hydrolase</keyword>
<dbReference type="Pfam" id="PF00111">
    <property type="entry name" value="Fer2"/>
    <property type="match status" value="1"/>
</dbReference>
<dbReference type="NCBIfam" id="TIGR02008">
    <property type="entry name" value="fdx_plant"/>
    <property type="match status" value="1"/>
</dbReference>
<dbReference type="KEGG" id="txi:TH3_04775"/>
<dbReference type="InterPro" id="IPR010241">
    <property type="entry name" value="Fd_pln"/>
</dbReference>
<evidence type="ECO:0000256" key="9">
    <source>
        <dbReference type="ARBA" id="ARBA00023014"/>
    </source>
</evidence>
<evidence type="ECO:0000256" key="5">
    <source>
        <dbReference type="ARBA" id="ARBA00022714"/>
    </source>
</evidence>
<comment type="cofactor">
    <cofactor evidence="11">
        <name>[2Fe-2S] cluster</name>
        <dbReference type="ChEBI" id="CHEBI:190135"/>
    </cofactor>
</comment>
<evidence type="ECO:0000256" key="11">
    <source>
        <dbReference type="ARBA" id="ARBA00034078"/>
    </source>
</evidence>
<dbReference type="Gene3D" id="3.10.20.30">
    <property type="match status" value="1"/>
</dbReference>
<evidence type="ECO:0000256" key="12">
    <source>
        <dbReference type="RuleBase" id="RU003788"/>
    </source>
</evidence>
<evidence type="ECO:0000256" key="3">
    <source>
        <dbReference type="ARBA" id="ARBA00022529"/>
    </source>
</evidence>
<dbReference type="AlphaFoldDB" id="A0AB72UA19"/>
<dbReference type="GO" id="GO:0051537">
    <property type="term" value="F:2 iron, 2 sulfur cluster binding"/>
    <property type="evidence" value="ECO:0007669"/>
    <property type="project" value="UniProtKB-KW"/>
</dbReference>
<dbReference type="GO" id="GO:0016998">
    <property type="term" value="P:cell wall macromolecule catabolic process"/>
    <property type="evidence" value="ECO:0007669"/>
    <property type="project" value="InterPro"/>
</dbReference>
<feature type="domain" description="2Fe-2S ferredoxin-type" evidence="13">
    <location>
        <begin position="9"/>
        <end position="99"/>
    </location>
</feature>
<dbReference type="InterPro" id="IPR006058">
    <property type="entry name" value="2Fe2S_fd_BS"/>
</dbReference>
<dbReference type="InterPro" id="IPR001041">
    <property type="entry name" value="2Fe-2S_ferredoxin-type"/>
</dbReference>
<proteinExistence type="inferred from homology"/>
<dbReference type="CDD" id="cd00737">
    <property type="entry name" value="lyz_endolysin_autolysin"/>
    <property type="match status" value="1"/>
</dbReference>
<dbReference type="EMBL" id="CP004388">
    <property type="protein sequence ID" value="AJD51075.1"/>
    <property type="molecule type" value="Genomic_DNA"/>
</dbReference>
<evidence type="ECO:0000259" key="13">
    <source>
        <dbReference type="PROSITE" id="PS51085"/>
    </source>
</evidence>
<keyword evidence="6" id="KW-0479">Metal-binding</keyword>
<comment type="similarity">
    <text evidence="1">Belongs to the 2Fe2S plant-type ferredoxin family.</text>
</comment>
<dbReference type="Proteomes" id="UP000007127">
    <property type="component" value="Chromosome"/>
</dbReference>
<accession>A0AB72UA19</accession>